<protein>
    <recommendedName>
        <fullName evidence="3">Lipocalin-like domain-containing protein</fullName>
    </recommendedName>
</protein>
<name>A0ABW3KPU7_9FLAO</name>
<reference evidence="2" key="1">
    <citation type="journal article" date="2019" name="Int. J. Syst. Evol. Microbiol.">
        <title>The Global Catalogue of Microorganisms (GCM) 10K type strain sequencing project: providing services to taxonomists for standard genome sequencing and annotation.</title>
        <authorList>
            <consortium name="The Broad Institute Genomics Platform"/>
            <consortium name="The Broad Institute Genome Sequencing Center for Infectious Disease"/>
            <person name="Wu L."/>
            <person name="Ma J."/>
        </authorList>
    </citation>
    <scope>NUCLEOTIDE SEQUENCE [LARGE SCALE GENOMIC DNA]</scope>
    <source>
        <strain evidence="2">CCUG 56098</strain>
    </source>
</reference>
<keyword evidence="2" id="KW-1185">Reference proteome</keyword>
<dbReference type="EMBL" id="JBHTKM010000010">
    <property type="protein sequence ID" value="MFD1014868.1"/>
    <property type="molecule type" value="Genomic_DNA"/>
</dbReference>
<gene>
    <name evidence="1" type="ORF">ACFQ13_02940</name>
</gene>
<sequence length="148" mass="17059">MIKELKNSCVIIFCCLVTCGMNAQSEKDAVKADWNTLIVGKWVNKINRTLDGKVYNGLKCRGTIQYLSNGTYSSKQCVWNETGKWRFSDNKDAIIHFEINNAYWKKELGTEDLGESRAQIISLSETEFVTVLFDEELGEVHQYYVRRD</sequence>
<evidence type="ECO:0008006" key="3">
    <source>
        <dbReference type="Google" id="ProtNLM"/>
    </source>
</evidence>
<dbReference type="Proteomes" id="UP001597086">
    <property type="component" value="Unassembled WGS sequence"/>
</dbReference>
<evidence type="ECO:0000313" key="2">
    <source>
        <dbReference type="Proteomes" id="UP001597086"/>
    </source>
</evidence>
<evidence type="ECO:0000313" key="1">
    <source>
        <dbReference type="EMBL" id="MFD1014868.1"/>
    </source>
</evidence>
<accession>A0ABW3KPU7</accession>
<dbReference type="RefSeq" id="WP_386113821.1">
    <property type="nucleotide sequence ID" value="NZ_JBHTKM010000010.1"/>
</dbReference>
<organism evidence="1 2">
    <name type="scientific">Winogradskyella rapida</name>
    <dbReference type="NCBI Taxonomy" id="549701"/>
    <lineage>
        <taxon>Bacteria</taxon>
        <taxon>Pseudomonadati</taxon>
        <taxon>Bacteroidota</taxon>
        <taxon>Flavobacteriia</taxon>
        <taxon>Flavobacteriales</taxon>
        <taxon>Flavobacteriaceae</taxon>
        <taxon>Winogradskyella</taxon>
    </lineage>
</organism>
<proteinExistence type="predicted"/>
<comment type="caution">
    <text evidence="1">The sequence shown here is derived from an EMBL/GenBank/DDBJ whole genome shotgun (WGS) entry which is preliminary data.</text>
</comment>